<accession>A0A7I8LLC0</accession>
<dbReference type="AlphaFoldDB" id="A0A7I8LLC0"/>
<name>A0A7I8LLC0_SPIIN</name>
<dbReference type="EMBL" id="LR746281">
    <property type="protein sequence ID" value="CAA7410847.1"/>
    <property type="molecule type" value="Genomic_DNA"/>
</dbReference>
<proteinExistence type="predicted"/>
<reference evidence="2" key="1">
    <citation type="submission" date="2020-02" db="EMBL/GenBank/DDBJ databases">
        <authorList>
            <person name="Scholz U."/>
            <person name="Mascher M."/>
            <person name="Fiebig A."/>
        </authorList>
    </citation>
    <scope>NUCLEOTIDE SEQUENCE</scope>
</reference>
<evidence type="ECO:0000313" key="2">
    <source>
        <dbReference type="EMBL" id="CAA7410847.1"/>
    </source>
</evidence>
<gene>
    <name evidence="2" type="ORF">SI8410_18021525</name>
</gene>
<feature type="region of interest" description="Disordered" evidence="1">
    <location>
        <begin position="1"/>
        <end position="29"/>
    </location>
</feature>
<protein>
    <submittedName>
        <fullName evidence="2">Uncharacterized protein</fullName>
    </submittedName>
</protein>
<organism evidence="2 3">
    <name type="scientific">Spirodela intermedia</name>
    <name type="common">Intermediate duckweed</name>
    <dbReference type="NCBI Taxonomy" id="51605"/>
    <lineage>
        <taxon>Eukaryota</taxon>
        <taxon>Viridiplantae</taxon>
        <taxon>Streptophyta</taxon>
        <taxon>Embryophyta</taxon>
        <taxon>Tracheophyta</taxon>
        <taxon>Spermatophyta</taxon>
        <taxon>Magnoliopsida</taxon>
        <taxon>Liliopsida</taxon>
        <taxon>Araceae</taxon>
        <taxon>Lemnoideae</taxon>
        <taxon>Spirodela</taxon>
    </lineage>
</organism>
<evidence type="ECO:0000256" key="1">
    <source>
        <dbReference type="SAM" id="MobiDB-lite"/>
    </source>
</evidence>
<evidence type="ECO:0000313" key="3">
    <source>
        <dbReference type="Proteomes" id="UP000663760"/>
    </source>
</evidence>
<dbReference type="Proteomes" id="UP000663760">
    <property type="component" value="Chromosome 18"/>
</dbReference>
<keyword evidence="3" id="KW-1185">Reference proteome</keyword>
<sequence>MGPSSNGPHLSLSPARPAVEPMQTRKPKRWKRGSLLLATTMPRTTGRRARRKAKMAVKNGVVAPTAWLKETGM</sequence>